<dbReference type="SUPFAM" id="SSF56112">
    <property type="entry name" value="Protein kinase-like (PK-like)"/>
    <property type="match status" value="1"/>
</dbReference>
<proteinExistence type="predicted"/>
<evidence type="ECO:0000256" key="4">
    <source>
        <dbReference type="ARBA" id="ARBA00022840"/>
    </source>
</evidence>
<protein>
    <submittedName>
        <fullName evidence="6">Other/AgaK1 protein kinase</fullName>
    </submittedName>
</protein>
<dbReference type="STRING" id="240176.A8P661"/>
<gene>
    <name evidence="6" type="ORF">CC1G_10655</name>
</gene>
<sequence>MSTRKERVQQEREQRRALAKLSGNPNVTSAPRFAARHPDSYYHSSLSIFERLWVDRYDFFLQKGFRLRPRYRPGWTPSWLESGRMSFRCEDYFRLEDPNILDAECLKDGSLVCLKMLFSRNSKEAQIGTFLSSPEMLKEQWNHSAFILDHLVDPEPDGFEFIVMPLLRRFDDPEFGYVEEVVDFVTQVLEGLVFLHSHHIAHNDLTGANVMMDARPIFPNGWHPASSDRAPDFVTRVTPLPRIYHPVKYYIIDFGIAHHLDPGQSPIVTDLGGRDRDVPELKHNSEYNPFKVDVFTTGNMFYNELWKKYHRLDFLTELIVYAMTEDPDQRPTAEMVLDRWYRIEQSISHLTRHLRLQKKEESFGESIVKDAVAIALQAPSMIMGSLPQGVEVERFWLEVSLLKLANRVLGDPTEITMDDERSGGSTANHSLGPNLALSVRLHGPQYERVVILWTTKDALAARVCLQKVPGGQLLLLCGGLCEVAPHPRTLVFIITFTHWNPNACLENQTGSFLRRLLEGV</sequence>
<reference evidence="6 7" key="1">
    <citation type="journal article" date="2010" name="Proc. Natl. Acad. Sci. U.S.A.">
        <title>Insights into evolution of multicellular fungi from the assembled chromosomes of the mushroom Coprinopsis cinerea (Coprinus cinereus).</title>
        <authorList>
            <person name="Stajich J.E."/>
            <person name="Wilke S.K."/>
            <person name="Ahren D."/>
            <person name="Au C.H."/>
            <person name="Birren B.W."/>
            <person name="Borodovsky M."/>
            <person name="Burns C."/>
            <person name="Canback B."/>
            <person name="Casselton L.A."/>
            <person name="Cheng C.K."/>
            <person name="Deng J."/>
            <person name="Dietrich F.S."/>
            <person name="Fargo D.C."/>
            <person name="Farman M.L."/>
            <person name="Gathman A.C."/>
            <person name="Goldberg J."/>
            <person name="Guigo R."/>
            <person name="Hoegger P.J."/>
            <person name="Hooker J.B."/>
            <person name="Huggins A."/>
            <person name="James T.Y."/>
            <person name="Kamada T."/>
            <person name="Kilaru S."/>
            <person name="Kodira C."/>
            <person name="Kues U."/>
            <person name="Kupfer D."/>
            <person name="Kwan H.S."/>
            <person name="Lomsadze A."/>
            <person name="Li W."/>
            <person name="Lilly W.W."/>
            <person name="Ma L.J."/>
            <person name="Mackey A.J."/>
            <person name="Manning G."/>
            <person name="Martin F."/>
            <person name="Muraguchi H."/>
            <person name="Natvig D.O."/>
            <person name="Palmerini H."/>
            <person name="Ramesh M.A."/>
            <person name="Rehmeyer C.J."/>
            <person name="Roe B.A."/>
            <person name="Shenoy N."/>
            <person name="Stanke M."/>
            <person name="Ter-Hovhannisyan V."/>
            <person name="Tunlid A."/>
            <person name="Velagapudi R."/>
            <person name="Vision T.J."/>
            <person name="Zeng Q."/>
            <person name="Zolan M.E."/>
            <person name="Pukkila P.J."/>
        </authorList>
    </citation>
    <scope>NUCLEOTIDE SEQUENCE [LARGE SCALE GENOMIC DNA]</scope>
    <source>
        <strain evidence="7">Okayama-7 / 130 / ATCC MYA-4618 / FGSC 9003</strain>
    </source>
</reference>
<dbReference type="GO" id="GO:0005737">
    <property type="term" value="C:cytoplasm"/>
    <property type="evidence" value="ECO:0007669"/>
    <property type="project" value="TreeGrafter"/>
</dbReference>
<dbReference type="VEuPathDB" id="FungiDB:CC1G_10655"/>
<evidence type="ECO:0000259" key="5">
    <source>
        <dbReference type="PROSITE" id="PS50011"/>
    </source>
</evidence>
<dbReference type="GeneID" id="6015692"/>
<accession>A8P661</accession>
<dbReference type="SMART" id="SM00220">
    <property type="entry name" value="S_TKc"/>
    <property type="match status" value="1"/>
</dbReference>
<keyword evidence="1" id="KW-0808">Transferase</keyword>
<dbReference type="InParanoid" id="A8P661"/>
<keyword evidence="7" id="KW-1185">Reference proteome</keyword>
<dbReference type="GO" id="GO:0004672">
    <property type="term" value="F:protein kinase activity"/>
    <property type="evidence" value="ECO:0007669"/>
    <property type="project" value="InterPro"/>
</dbReference>
<dbReference type="PROSITE" id="PS50011">
    <property type="entry name" value="PROTEIN_KINASE_DOM"/>
    <property type="match status" value="1"/>
</dbReference>
<dbReference type="OrthoDB" id="5987198at2759"/>
<dbReference type="Proteomes" id="UP000001861">
    <property type="component" value="Unassembled WGS sequence"/>
</dbReference>
<dbReference type="PANTHER" id="PTHR11042:SF190">
    <property type="entry name" value="MITOSIS INHIBITOR PROTEIN KINASE MIK1"/>
    <property type="match status" value="1"/>
</dbReference>
<dbReference type="KEGG" id="cci:CC1G_10655"/>
<dbReference type="Pfam" id="PF00069">
    <property type="entry name" value="Pkinase"/>
    <property type="match status" value="1"/>
</dbReference>
<dbReference type="OMA" id="PEFCEDF"/>
<dbReference type="AlphaFoldDB" id="A8P661"/>
<evidence type="ECO:0000256" key="2">
    <source>
        <dbReference type="ARBA" id="ARBA00022741"/>
    </source>
</evidence>
<keyword evidence="2" id="KW-0547">Nucleotide-binding</keyword>
<evidence type="ECO:0000313" key="6">
    <source>
        <dbReference type="EMBL" id="EAU82750.2"/>
    </source>
</evidence>
<evidence type="ECO:0000256" key="3">
    <source>
        <dbReference type="ARBA" id="ARBA00022777"/>
    </source>
</evidence>
<dbReference type="GO" id="GO:0005524">
    <property type="term" value="F:ATP binding"/>
    <property type="evidence" value="ECO:0007669"/>
    <property type="project" value="UniProtKB-KW"/>
</dbReference>
<organism evidence="6 7">
    <name type="scientific">Coprinopsis cinerea (strain Okayama-7 / 130 / ATCC MYA-4618 / FGSC 9003)</name>
    <name type="common">Inky cap fungus</name>
    <name type="synonym">Hormographiella aspergillata</name>
    <dbReference type="NCBI Taxonomy" id="240176"/>
    <lineage>
        <taxon>Eukaryota</taxon>
        <taxon>Fungi</taxon>
        <taxon>Dikarya</taxon>
        <taxon>Basidiomycota</taxon>
        <taxon>Agaricomycotina</taxon>
        <taxon>Agaricomycetes</taxon>
        <taxon>Agaricomycetidae</taxon>
        <taxon>Agaricales</taxon>
        <taxon>Agaricineae</taxon>
        <taxon>Psathyrellaceae</taxon>
        <taxon>Coprinopsis</taxon>
    </lineage>
</organism>
<keyword evidence="3 6" id="KW-0418">Kinase</keyword>
<feature type="domain" description="Protein kinase" evidence="5">
    <location>
        <begin position="65"/>
        <end position="341"/>
    </location>
</feature>
<dbReference type="InterPro" id="IPR011009">
    <property type="entry name" value="Kinase-like_dom_sf"/>
</dbReference>
<dbReference type="GO" id="GO:0005634">
    <property type="term" value="C:nucleus"/>
    <property type="evidence" value="ECO:0007669"/>
    <property type="project" value="TreeGrafter"/>
</dbReference>
<dbReference type="InterPro" id="IPR000719">
    <property type="entry name" value="Prot_kinase_dom"/>
</dbReference>
<dbReference type="HOGENOM" id="CLU_523743_0_0_1"/>
<keyword evidence="4" id="KW-0067">ATP-binding</keyword>
<dbReference type="PANTHER" id="PTHR11042">
    <property type="entry name" value="EUKARYOTIC TRANSLATION INITIATION FACTOR 2-ALPHA KINASE EIF2-ALPHA KINASE -RELATED"/>
    <property type="match status" value="1"/>
</dbReference>
<dbReference type="eggNOG" id="ENOG502SIC4">
    <property type="taxonomic scope" value="Eukaryota"/>
</dbReference>
<comment type="caution">
    <text evidence="6">The sequence shown here is derived from an EMBL/GenBank/DDBJ whole genome shotgun (WGS) entry which is preliminary data.</text>
</comment>
<dbReference type="RefSeq" id="XP_001839090.2">
    <property type="nucleotide sequence ID" value="XM_001839038.2"/>
</dbReference>
<dbReference type="Gene3D" id="1.10.510.10">
    <property type="entry name" value="Transferase(Phosphotransferase) domain 1"/>
    <property type="match status" value="1"/>
</dbReference>
<dbReference type="EMBL" id="AACS02000005">
    <property type="protein sequence ID" value="EAU82750.2"/>
    <property type="molecule type" value="Genomic_DNA"/>
</dbReference>
<name>A8P661_COPC7</name>
<dbReference type="InterPro" id="IPR050339">
    <property type="entry name" value="CC_SR_Kinase"/>
</dbReference>
<evidence type="ECO:0000313" key="7">
    <source>
        <dbReference type="Proteomes" id="UP000001861"/>
    </source>
</evidence>
<evidence type="ECO:0000256" key="1">
    <source>
        <dbReference type="ARBA" id="ARBA00022679"/>
    </source>
</evidence>